<dbReference type="AlphaFoldDB" id="A0A0C2N622"/>
<dbReference type="Proteomes" id="UP000031668">
    <property type="component" value="Unassembled WGS sequence"/>
</dbReference>
<evidence type="ECO:0000256" key="1">
    <source>
        <dbReference type="SAM" id="Phobius"/>
    </source>
</evidence>
<sequence>MTIDKYEHKEVYLSTNLTLYSARWIKEKRTTSGVTDEGFKKTYEQCFKIIPDSRYIETFLSKIPPWAKVTIITISTYNMLIIPCFIITYISYKKLGHKIKEQYKKFTKKALSISGQA</sequence>
<keyword evidence="1" id="KW-0812">Transmembrane</keyword>
<proteinExistence type="predicted"/>
<evidence type="ECO:0000313" key="3">
    <source>
        <dbReference type="Proteomes" id="UP000031668"/>
    </source>
</evidence>
<gene>
    <name evidence="2" type="ORF">RF11_15774</name>
</gene>
<organism evidence="2 3">
    <name type="scientific">Thelohanellus kitauei</name>
    <name type="common">Myxosporean</name>
    <dbReference type="NCBI Taxonomy" id="669202"/>
    <lineage>
        <taxon>Eukaryota</taxon>
        <taxon>Metazoa</taxon>
        <taxon>Cnidaria</taxon>
        <taxon>Myxozoa</taxon>
        <taxon>Myxosporea</taxon>
        <taxon>Bivalvulida</taxon>
        <taxon>Platysporina</taxon>
        <taxon>Myxobolidae</taxon>
        <taxon>Thelohanellus</taxon>
    </lineage>
</organism>
<evidence type="ECO:0000313" key="2">
    <source>
        <dbReference type="EMBL" id="KII71765.1"/>
    </source>
</evidence>
<keyword evidence="1" id="KW-1133">Transmembrane helix</keyword>
<dbReference type="EMBL" id="JWZT01001625">
    <property type="protein sequence ID" value="KII71765.1"/>
    <property type="molecule type" value="Genomic_DNA"/>
</dbReference>
<keyword evidence="1" id="KW-0472">Membrane</keyword>
<keyword evidence="3" id="KW-1185">Reference proteome</keyword>
<name>A0A0C2N622_THEKT</name>
<protein>
    <submittedName>
        <fullName evidence="2">Uncharacterized protein</fullName>
    </submittedName>
</protein>
<accession>A0A0C2N622</accession>
<feature type="transmembrane region" description="Helical" evidence="1">
    <location>
        <begin position="69"/>
        <end position="92"/>
    </location>
</feature>
<reference evidence="2 3" key="1">
    <citation type="journal article" date="2014" name="Genome Biol. Evol.">
        <title>The genome of the myxosporean Thelohanellus kitauei shows adaptations to nutrient acquisition within its fish host.</title>
        <authorList>
            <person name="Yang Y."/>
            <person name="Xiong J."/>
            <person name="Zhou Z."/>
            <person name="Huo F."/>
            <person name="Miao W."/>
            <person name="Ran C."/>
            <person name="Liu Y."/>
            <person name="Zhang J."/>
            <person name="Feng J."/>
            <person name="Wang M."/>
            <person name="Wang M."/>
            <person name="Wang L."/>
            <person name="Yao B."/>
        </authorList>
    </citation>
    <scope>NUCLEOTIDE SEQUENCE [LARGE SCALE GENOMIC DNA]</scope>
    <source>
        <strain evidence="2">Wuqing</strain>
    </source>
</reference>
<comment type="caution">
    <text evidence="2">The sequence shown here is derived from an EMBL/GenBank/DDBJ whole genome shotgun (WGS) entry which is preliminary data.</text>
</comment>